<feature type="domain" description="RGS" evidence="4">
    <location>
        <begin position="870"/>
        <end position="986"/>
    </location>
</feature>
<feature type="compositionally biased region" description="Polar residues" evidence="3">
    <location>
        <begin position="747"/>
        <end position="757"/>
    </location>
</feature>
<dbReference type="OrthoDB" id="21584at2759"/>
<dbReference type="PANTHER" id="PTHR10845:SF192">
    <property type="entry name" value="DOUBLE HIT, ISOFORM B"/>
    <property type="match status" value="1"/>
</dbReference>
<feature type="compositionally biased region" description="Basic residues" evidence="3">
    <location>
        <begin position="502"/>
        <end position="514"/>
    </location>
</feature>
<feature type="region of interest" description="Disordered" evidence="3">
    <location>
        <begin position="709"/>
        <end position="757"/>
    </location>
</feature>
<dbReference type="PANTHER" id="PTHR10845">
    <property type="entry name" value="REGULATOR OF G PROTEIN SIGNALING"/>
    <property type="match status" value="1"/>
</dbReference>
<dbReference type="CDD" id="cd07440">
    <property type="entry name" value="RGS"/>
    <property type="match status" value="1"/>
</dbReference>
<evidence type="ECO:0000256" key="3">
    <source>
        <dbReference type="SAM" id="MobiDB-lite"/>
    </source>
</evidence>
<dbReference type="InterPro" id="IPR044926">
    <property type="entry name" value="RGS_subdomain_2"/>
</dbReference>
<protein>
    <recommendedName>
        <fullName evidence="4">RGS domain-containing protein</fullName>
    </recommendedName>
</protein>
<gene>
    <name evidence="5" type="ORF">CYY_004377</name>
</gene>
<evidence type="ECO:0000313" key="6">
    <source>
        <dbReference type="Proteomes" id="UP000695562"/>
    </source>
</evidence>
<dbReference type="InterPro" id="IPR016137">
    <property type="entry name" value="RGS"/>
</dbReference>
<dbReference type="InterPro" id="IPR025875">
    <property type="entry name" value="Leu-rich_rpt_4"/>
</dbReference>
<dbReference type="InterPro" id="IPR032675">
    <property type="entry name" value="LRR_dom_sf"/>
</dbReference>
<feature type="region of interest" description="Disordered" evidence="3">
    <location>
        <begin position="987"/>
        <end position="1009"/>
    </location>
</feature>
<reference evidence="5" key="1">
    <citation type="submission" date="2020-01" db="EMBL/GenBank/DDBJ databases">
        <title>Development of genomics and gene disruption for Polysphondylium violaceum indicates a role for the polyketide synthase stlB in stalk morphogenesis.</title>
        <authorList>
            <person name="Narita B."/>
            <person name="Kawabe Y."/>
            <person name="Kin K."/>
            <person name="Saito T."/>
            <person name="Gibbs R."/>
            <person name="Kuspa A."/>
            <person name="Muzny D."/>
            <person name="Queller D."/>
            <person name="Richards S."/>
            <person name="Strassman J."/>
            <person name="Sucgang R."/>
            <person name="Worley K."/>
            <person name="Schaap P."/>
        </authorList>
    </citation>
    <scope>NUCLEOTIDE SEQUENCE</scope>
    <source>
        <strain evidence="5">QSvi11</strain>
    </source>
</reference>
<keyword evidence="1" id="KW-0433">Leucine-rich repeat</keyword>
<dbReference type="Pfam" id="PF12799">
    <property type="entry name" value="LRR_4"/>
    <property type="match status" value="1"/>
</dbReference>
<organism evidence="5 6">
    <name type="scientific">Polysphondylium violaceum</name>
    <dbReference type="NCBI Taxonomy" id="133409"/>
    <lineage>
        <taxon>Eukaryota</taxon>
        <taxon>Amoebozoa</taxon>
        <taxon>Evosea</taxon>
        <taxon>Eumycetozoa</taxon>
        <taxon>Dictyostelia</taxon>
        <taxon>Dictyosteliales</taxon>
        <taxon>Dictyosteliaceae</taxon>
        <taxon>Polysphondylium</taxon>
    </lineage>
</organism>
<evidence type="ECO:0000259" key="4">
    <source>
        <dbReference type="PROSITE" id="PS50132"/>
    </source>
</evidence>
<evidence type="ECO:0000256" key="1">
    <source>
        <dbReference type="ARBA" id="ARBA00022614"/>
    </source>
</evidence>
<feature type="compositionally biased region" description="Polar residues" evidence="3">
    <location>
        <begin position="486"/>
        <end position="496"/>
    </location>
</feature>
<dbReference type="Gene3D" id="1.10.167.10">
    <property type="entry name" value="Regulator of G-protein Signalling 4, domain 2"/>
    <property type="match status" value="1"/>
</dbReference>
<dbReference type="SMART" id="SM00315">
    <property type="entry name" value="RGS"/>
    <property type="match status" value="1"/>
</dbReference>
<name>A0A8J4PV97_9MYCE</name>
<dbReference type="SMART" id="SM00369">
    <property type="entry name" value="LRR_TYP"/>
    <property type="match status" value="3"/>
</dbReference>
<dbReference type="SUPFAM" id="SSF52075">
    <property type="entry name" value="Outer arm dynein light chain 1"/>
    <property type="match status" value="1"/>
</dbReference>
<keyword evidence="6" id="KW-1185">Reference proteome</keyword>
<dbReference type="PRINTS" id="PR01301">
    <property type="entry name" value="RGSPROTEIN"/>
</dbReference>
<sequence>MDNNLIHQSTTNIHGESLDDFQSLKDKIVGNTASGGGGNCTRERIEQLELRLDYECFGAYNFLNLNNSNPINNHKLSPTDSSFLSPNSCNTTTVSCHASNMAMSNSSPPNSNRSLSYISLASSNTINMHSSISTSGKYSFYQTPMSSSSSFSDISSLSNCSISTEMSMGTLSNGNQGIIIDFSNRDFTKIPNRLPCEKEKIECFNCSRNKISIIPDDFSLNFYCLITLNLDYNKFKKIPSAIFKMESLSFLDISNNKIESIPKEIEQMSSIKELYLGNNLIESIPFQISELTLFIFDIDNNPLTCPPMEIVEQGFESIVDYLVEQNGRNSNQPSNTLTSSTSLYEKKKIKNNSKNNSSNQNNLSPPTQNVNTQQNNTKKIDSKTYSKADCKLFTADGHSMVIQSSPTAITNTYYRPKKMKQRPPSPKNSKDIKNLIEIQQSLLLLPEVKINSYNSLKSSHKKMDSSFSLSKLPSFSKDDEKDIDQTDSNLSVSPTSPIFEKLKHKLSKKDKKNNHNNNNSSKKKEDKETTPISALKPISSEPTMFDDDTNVKYLDNHHSLSKQDSQEMSIKEILNSFNKFNSNSIMSNTDYSIVQQHNTYKKGLNSSDENESYLNHTTTDSFDKSDYFADDSSIDSTKSSPTEDSKLEETIGFEDYENNECSSMKNQSLASMLSINTTKVISNISQSQSTSQPSTPTSVVSLTNLFTAPSSTSEPLSSSCTTPSPTLNQSSSIPNQLSSSSSSISSVGTMPRSQQKQPVFQKMATVFHFGGKSNNFKNQYNTISSRNTAPLTTSSPIFSHQTFLPCPSPNQSPSATIKAKGLRNSTALEKHDIDTAEVSIFPFGVNRERRGTIASELDLKNHCTTIRFNNLLEIIKDNKAIQVFRTFLIGEYSVENIDFWSCVENYKKTENKTNDMSNSIYEEFITDNSINQVNLPNNVVKRIEENLKQQTNIETVFDEAQSHIFKLMESDSYERFKKSSLYFQLNQNTNTSSPPHKDGSSSPNHYLVV</sequence>
<proteinExistence type="predicted"/>
<dbReference type="InterPro" id="IPR003591">
    <property type="entry name" value="Leu-rich_rpt_typical-subtyp"/>
</dbReference>
<feature type="region of interest" description="Disordered" evidence="3">
    <location>
        <begin position="351"/>
        <end position="381"/>
    </location>
</feature>
<dbReference type="PROSITE" id="PS50132">
    <property type="entry name" value="RGS"/>
    <property type="match status" value="1"/>
</dbReference>
<accession>A0A8J4PV97</accession>
<feature type="compositionally biased region" description="Low complexity" evidence="3">
    <location>
        <begin position="352"/>
        <end position="377"/>
    </location>
</feature>
<dbReference type="Proteomes" id="UP000695562">
    <property type="component" value="Unassembled WGS sequence"/>
</dbReference>
<dbReference type="InterPro" id="IPR001611">
    <property type="entry name" value="Leu-rich_rpt"/>
</dbReference>
<dbReference type="SUPFAM" id="SSF48097">
    <property type="entry name" value="Regulator of G-protein signaling, RGS"/>
    <property type="match status" value="1"/>
</dbReference>
<dbReference type="InterPro" id="IPR036305">
    <property type="entry name" value="RGS_sf"/>
</dbReference>
<dbReference type="Pfam" id="PF00615">
    <property type="entry name" value="RGS"/>
    <property type="match status" value="1"/>
</dbReference>
<feature type="region of interest" description="Disordered" evidence="3">
    <location>
        <begin position="632"/>
        <end position="654"/>
    </location>
</feature>
<comment type="caution">
    <text evidence="5">The sequence shown here is derived from an EMBL/GenBank/DDBJ whole genome shotgun (WGS) entry which is preliminary data.</text>
</comment>
<feature type="compositionally biased region" description="Low complexity" evidence="3">
    <location>
        <begin position="709"/>
        <end position="746"/>
    </location>
</feature>
<dbReference type="AlphaFoldDB" id="A0A8J4PV97"/>
<feature type="region of interest" description="Disordered" evidence="3">
    <location>
        <begin position="459"/>
        <end position="532"/>
    </location>
</feature>
<evidence type="ECO:0000256" key="2">
    <source>
        <dbReference type="ARBA" id="ARBA00022737"/>
    </source>
</evidence>
<evidence type="ECO:0000313" key="5">
    <source>
        <dbReference type="EMBL" id="KAF2074317.1"/>
    </source>
</evidence>
<dbReference type="EMBL" id="AJWJ01000153">
    <property type="protein sequence ID" value="KAF2074317.1"/>
    <property type="molecule type" value="Genomic_DNA"/>
</dbReference>
<keyword evidence="2" id="KW-0677">Repeat</keyword>
<dbReference type="PROSITE" id="PS51450">
    <property type="entry name" value="LRR"/>
    <property type="match status" value="2"/>
</dbReference>
<feature type="compositionally biased region" description="Low complexity" evidence="3">
    <location>
        <begin position="465"/>
        <end position="475"/>
    </location>
</feature>
<dbReference type="Gene3D" id="3.80.10.10">
    <property type="entry name" value="Ribonuclease Inhibitor"/>
    <property type="match status" value="1"/>
</dbReference>